<dbReference type="InterPro" id="IPR036869">
    <property type="entry name" value="J_dom_sf"/>
</dbReference>
<organism evidence="2 3">
    <name type="scientific">Penstemon davidsonii</name>
    <dbReference type="NCBI Taxonomy" id="160366"/>
    <lineage>
        <taxon>Eukaryota</taxon>
        <taxon>Viridiplantae</taxon>
        <taxon>Streptophyta</taxon>
        <taxon>Embryophyta</taxon>
        <taxon>Tracheophyta</taxon>
        <taxon>Spermatophyta</taxon>
        <taxon>Magnoliopsida</taxon>
        <taxon>eudicotyledons</taxon>
        <taxon>Gunneridae</taxon>
        <taxon>Pentapetalae</taxon>
        <taxon>asterids</taxon>
        <taxon>lamiids</taxon>
        <taxon>Lamiales</taxon>
        <taxon>Plantaginaceae</taxon>
        <taxon>Cheloneae</taxon>
        <taxon>Penstemon</taxon>
    </lineage>
</organism>
<dbReference type="CDD" id="cd06257">
    <property type="entry name" value="DnaJ"/>
    <property type="match status" value="1"/>
</dbReference>
<dbReference type="EMBL" id="JAYDYQ010001349">
    <property type="protein sequence ID" value="KAK4487669.1"/>
    <property type="molecule type" value="Genomic_DNA"/>
</dbReference>
<name>A0ABR0DEK4_9LAMI</name>
<dbReference type="SMART" id="SM00271">
    <property type="entry name" value="DnaJ"/>
    <property type="match status" value="1"/>
</dbReference>
<dbReference type="Pfam" id="PF00226">
    <property type="entry name" value="DnaJ"/>
    <property type="match status" value="1"/>
</dbReference>
<dbReference type="PRINTS" id="PR00625">
    <property type="entry name" value="JDOMAIN"/>
</dbReference>
<dbReference type="PANTHER" id="PTHR45432">
    <property type="entry name" value="CHAPERONE PROTEIN DNAJ 11, CHLOROPLASTIC-LIKE"/>
    <property type="match status" value="1"/>
</dbReference>
<sequence length="144" mass="16094">MACTSLSLSNNIINHKFRTATPTNNRSQLRISAVYATAEVATQNALQTPSFYQVLGVQKGATCQEIKSAYRSLARALHPDVASSNGADEFMRVHAAYATLSDPEKRALYDSTLFRRRTTPAGLSSSGFNEMNRRRRTWETDQCW</sequence>
<comment type="caution">
    <text evidence="2">The sequence shown here is derived from an EMBL/GenBank/DDBJ whole genome shotgun (WGS) entry which is preliminary data.</text>
</comment>
<proteinExistence type="predicted"/>
<evidence type="ECO:0000313" key="3">
    <source>
        <dbReference type="Proteomes" id="UP001291926"/>
    </source>
</evidence>
<dbReference type="Proteomes" id="UP001291926">
    <property type="component" value="Unassembled WGS sequence"/>
</dbReference>
<dbReference type="SUPFAM" id="SSF46565">
    <property type="entry name" value="Chaperone J-domain"/>
    <property type="match status" value="1"/>
</dbReference>
<dbReference type="PROSITE" id="PS00636">
    <property type="entry name" value="DNAJ_1"/>
    <property type="match status" value="1"/>
</dbReference>
<dbReference type="InterPro" id="IPR018253">
    <property type="entry name" value="DnaJ_domain_CS"/>
</dbReference>
<protein>
    <recommendedName>
        <fullName evidence="1">J domain-containing protein</fullName>
    </recommendedName>
</protein>
<reference evidence="2 3" key="1">
    <citation type="journal article" date="2023" name="bioRxiv">
        <title>Genome report: Whole genome sequence and annotation of Penstemon davidsonii.</title>
        <authorList>
            <person name="Ostevik K.L."/>
            <person name="Alabady M."/>
            <person name="Zhang M."/>
            <person name="Rausher M.D."/>
        </authorList>
    </citation>
    <scope>NUCLEOTIDE SEQUENCE [LARGE SCALE GENOMIC DNA]</scope>
    <source>
        <strain evidence="2">DNT005</strain>
        <tissue evidence="2">Whole leaf</tissue>
    </source>
</reference>
<feature type="domain" description="J" evidence="1">
    <location>
        <begin position="50"/>
        <end position="113"/>
    </location>
</feature>
<gene>
    <name evidence="2" type="ORF">RD792_005670</name>
</gene>
<evidence type="ECO:0000313" key="2">
    <source>
        <dbReference type="EMBL" id="KAK4487669.1"/>
    </source>
</evidence>
<dbReference type="InterPro" id="IPR001623">
    <property type="entry name" value="DnaJ_domain"/>
</dbReference>
<accession>A0ABR0DEK4</accession>
<evidence type="ECO:0000259" key="1">
    <source>
        <dbReference type="PROSITE" id="PS50076"/>
    </source>
</evidence>
<dbReference type="PANTHER" id="PTHR45432:SF2">
    <property type="entry name" value="CHAPERONE PROTEIN DNAJ 11, CHLOROPLASTIC"/>
    <property type="match status" value="1"/>
</dbReference>
<dbReference type="PROSITE" id="PS50076">
    <property type="entry name" value="DNAJ_2"/>
    <property type="match status" value="1"/>
</dbReference>
<keyword evidence="3" id="KW-1185">Reference proteome</keyword>
<dbReference type="Gene3D" id="1.10.287.110">
    <property type="entry name" value="DnaJ domain"/>
    <property type="match status" value="1"/>
</dbReference>